<keyword evidence="15" id="KW-1185">Reference proteome</keyword>
<keyword evidence="4" id="KW-0812">Transmembrane</keyword>
<evidence type="ECO:0000256" key="4">
    <source>
        <dbReference type="ARBA" id="ARBA00022692"/>
    </source>
</evidence>
<proteinExistence type="inferred from homology"/>
<dbReference type="InterPro" id="IPR027231">
    <property type="entry name" value="Semaphorin"/>
</dbReference>
<comment type="subcellular location">
    <subcellularLocation>
        <location evidence="1">Membrane</location>
    </subcellularLocation>
</comment>
<comment type="caution">
    <text evidence="14">The sequence shown here is derived from an EMBL/GenBank/DDBJ whole genome shotgun (WGS) entry which is preliminary data.</text>
</comment>
<dbReference type="InterPro" id="IPR016186">
    <property type="entry name" value="C-type_lectin-like/link_sf"/>
</dbReference>
<evidence type="ECO:0000256" key="10">
    <source>
        <dbReference type="ARBA" id="ARBA00023180"/>
    </source>
</evidence>
<reference evidence="14 15" key="1">
    <citation type="submission" date="2024-05" db="EMBL/GenBank/DDBJ databases">
        <authorList>
            <person name="Wallberg A."/>
        </authorList>
    </citation>
    <scope>NUCLEOTIDE SEQUENCE [LARGE SCALE GENOMIC DNA]</scope>
</reference>
<dbReference type="SMART" id="SM00034">
    <property type="entry name" value="CLECT"/>
    <property type="match status" value="1"/>
</dbReference>
<keyword evidence="3" id="KW-0217">Developmental protein</keyword>
<dbReference type="SUPFAM" id="SSF56436">
    <property type="entry name" value="C-type lectin-like"/>
    <property type="match status" value="1"/>
</dbReference>
<feature type="region of interest" description="Disordered" evidence="12">
    <location>
        <begin position="99"/>
        <end position="130"/>
    </location>
</feature>
<keyword evidence="7" id="KW-1133">Transmembrane helix</keyword>
<dbReference type="Gene3D" id="3.10.100.10">
    <property type="entry name" value="Mannose-Binding Protein A, subunit A"/>
    <property type="match status" value="1"/>
</dbReference>
<protein>
    <recommendedName>
        <fullName evidence="11">Semaphorin-1A</fullName>
    </recommendedName>
</protein>
<keyword evidence="8" id="KW-0472">Membrane</keyword>
<comment type="similarity">
    <text evidence="2">Belongs to the semaphorin family.</text>
</comment>
<dbReference type="Pfam" id="PF00059">
    <property type="entry name" value="Lectin_C"/>
    <property type="match status" value="1"/>
</dbReference>
<feature type="domain" description="C-type lectin" evidence="13">
    <location>
        <begin position="141"/>
        <end position="263"/>
    </location>
</feature>
<evidence type="ECO:0000256" key="6">
    <source>
        <dbReference type="ARBA" id="ARBA00022902"/>
    </source>
</evidence>
<dbReference type="CDD" id="cd00037">
    <property type="entry name" value="CLECT"/>
    <property type="match status" value="1"/>
</dbReference>
<dbReference type="GO" id="GO:0030335">
    <property type="term" value="P:positive regulation of cell migration"/>
    <property type="evidence" value="ECO:0007669"/>
    <property type="project" value="TreeGrafter"/>
</dbReference>
<evidence type="ECO:0000313" key="15">
    <source>
        <dbReference type="Proteomes" id="UP001497623"/>
    </source>
</evidence>
<evidence type="ECO:0000259" key="13">
    <source>
        <dbReference type="PROSITE" id="PS50041"/>
    </source>
</evidence>
<dbReference type="GO" id="GO:0007411">
    <property type="term" value="P:axon guidance"/>
    <property type="evidence" value="ECO:0007669"/>
    <property type="project" value="TreeGrafter"/>
</dbReference>
<dbReference type="AlphaFoldDB" id="A0AAV2RVF6"/>
<dbReference type="FunFam" id="3.30.1680.10:FF:000016">
    <property type="entry name" value="Putative Semaphorin-6B"/>
    <property type="match status" value="1"/>
</dbReference>
<keyword evidence="5" id="KW-0221">Differentiation</keyword>
<evidence type="ECO:0000256" key="9">
    <source>
        <dbReference type="ARBA" id="ARBA00023157"/>
    </source>
</evidence>
<dbReference type="GO" id="GO:0005886">
    <property type="term" value="C:plasma membrane"/>
    <property type="evidence" value="ECO:0007669"/>
    <property type="project" value="TreeGrafter"/>
</dbReference>
<accession>A0AAV2RVF6</accession>
<feature type="non-terminal residue" evidence="14">
    <location>
        <position position="1"/>
    </location>
</feature>
<dbReference type="Gene3D" id="3.30.1680.10">
    <property type="entry name" value="ligand-binding face of the semaphorins, domain 2"/>
    <property type="match status" value="1"/>
</dbReference>
<dbReference type="InterPro" id="IPR001304">
    <property type="entry name" value="C-type_lectin-like"/>
</dbReference>
<dbReference type="InterPro" id="IPR002165">
    <property type="entry name" value="Plexin_repeat"/>
</dbReference>
<dbReference type="EMBL" id="CAXKWB010031383">
    <property type="protein sequence ID" value="CAL4139357.1"/>
    <property type="molecule type" value="Genomic_DNA"/>
</dbReference>
<name>A0AAV2RVF6_MEGNR</name>
<evidence type="ECO:0000256" key="8">
    <source>
        <dbReference type="ARBA" id="ARBA00023136"/>
    </source>
</evidence>
<organism evidence="14 15">
    <name type="scientific">Meganyctiphanes norvegica</name>
    <name type="common">Northern krill</name>
    <name type="synonym">Thysanopoda norvegica</name>
    <dbReference type="NCBI Taxonomy" id="48144"/>
    <lineage>
        <taxon>Eukaryota</taxon>
        <taxon>Metazoa</taxon>
        <taxon>Ecdysozoa</taxon>
        <taxon>Arthropoda</taxon>
        <taxon>Crustacea</taxon>
        <taxon>Multicrustacea</taxon>
        <taxon>Malacostraca</taxon>
        <taxon>Eumalacostraca</taxon>
        <taxon>Eucarida</taxon>
        <taxon>Euphausiacea</taxon>
        <taxon>Euphausiidae</taxon>
        <taxon>Meganyctiphanes</taxon>
    </lineage>
</organism>
<dbReference type="PANTHER" id="PTHR11036">
    <property type="entry name" value="SEMAPHORIN"/>
    <property type="match status" value="1"/>
</dbReference>
<sequence length="270" mass="30514">GTAIISLKLIRPWNKPPRLLVTSRAQIHSISLWRCETDKITLCSDCLGLRDPYCVWDKSTHKCMAAINGRKILQGNELIQSISSGTHPECMGELLNKTEQENMSRSHKSEMDSNNGTEDGEDTSSDRSDVGKVCSDPWQFVGSDCVLIVESELLTWPEARDACKHVNGYLAEPTDFQILINFISENYNFEMESGKYLLGASDIEIEDEWRYAASGQLVPNHIWGFGEPNNYQEQDCMCLWNSQKYGAIVADTWCNRQYKYVCQKGAVVPP</sequence>
<dbReference type="InterPro" id="IPR016187">
    <property type="entry name" value="CTDL_fold"/>
</dbReference>
<dbReference type="SMART" id="SM00423">
    <property type="entry name" value="PSI"/>
    <property type="match status" value="1"/>
</dbReference>
<keyword evidence="9" id="KW-1015">Disulfide bond</keyword>
<dbReference type="SUPFAM" id="SSF103575">
    <property type="entry name" value="Plexin repeat"/>
    <property type="match status" value="1"/>
</dbReference>
<evidence type="ECO:0000256" key="1">
    <source>
        <dbReference type="ARBA" id="ARBA00004370"/>
    </source>
</evidence>
<dbReference type="GO" id="GO:0045499">
    <property type="term" value="F:chemorepellent activity"/>
    <property type="evidence" value="ECO:0007669"/>
    <property type="project" value="TreeGrafter"/>
</dbReference>
<evidence type="ECO:0000313" key="14">
    <source>
        <dbReference type="EMBL" id="CAL4139357.1"/>
    </source>
</evidence>
<keyword evidence="6" id="KW-0524">Neurogenesis</keyword>
<dbReference type="PROSITE" id="PS50041">
    <property type="entry name" value="C_TYPE_LECTIN_2"/>
    <property type="match status" value="1"/>
</dbReference>
<evidence type="ECO:0000256" key="3">
    <source>
        <dbReference type="ARBA" id="ARBA00022473"/>
    </source>
</evidence>
<feature type="compositionally biased region" description="Basic and acidic residues" evidence="12">
    <location>
        <begin position="99"/>
        <end position="111"/>
    </location>
</feature>
<evidence type="ECO:0000256" key="12">
    <source>
        <dbReference type="SAM" id="MobiDB-lite"/>
    </source>
</evidence>
<evidence type="ECO:0000256" key="11">
    <source>
        <dbReference type="ARBA" id="ARBA00074143"/>
    </source>
</evidence>
<evidence type="ECO:0000256" key="5">
    <source>
        <dbReference type="ARBA" id="ARBA00022782"/>
    </source>
</evidence>
<dbReference type="Proteomes" id="UP001497623">
    <property type="component" value="Unassembled WGS sequence"/>
</dbReference>
<dbReference type="GO" id="GO:0071526">
    <property type="term" value="P:semaphorin-plexin signaling pathway"/>
    <property type="evidence" value="ECO:0007669"/>
    <property type="project" value="TreeGrafter"/>
</dbReference>
<dbReference type="PANTHER" id="PTHR11036:SF127">
    <property type="entry name" value="SEMAPHORIN-1A"/>
    <property type="match status" value="1"/>
</dbReference>
<dbReference type="InterPro" id="IPR016201">
    <property type="entry name" value="PSI"/>
</dbReference>
<keyword evidence="10" id="KW-0325">Glycoprotein</keyword>
<dbReference type="Pfam" id="PF01437">
    <property type="entry name" value="PSI"/>
    <property type="match status" value="1"/>
</dbReference>
<dbReference type="GO" id="GO:0030215">
    <property type="term" value="F:semaphorin receptor binding"/>
    <property type="evidence" value="ECO:0007669"/>
    <property type="project" value="InterPro"/>
</dbReference>
<evidence type="ECO:0000256" key="2">
    <source>
        <dbReference type="ARBA" id="ARBA00009492"/>
    </source>
</evidence>
<gene>
    <name evidence="14" type="ORF">MNOR_LOCUS28438</name>
</gene>
<evidence type="ECO:0000256" key="7">
    <source>
        <dbReference type="ARBA" id="ARBA00022989"/>
    </source>
</evidence>